<feature type="coiled-coil region" evidence="1">
    <location>
        <begin position="1041"/>
        <end position="1068"/>
    </location>
</feature>
<feature type="region of interest" description="Disordered" evidence="2">
    <location>
        <begin position="155"/>
        <end position="174"/>
    </location>
</feature>
<dbReference type="EMBL" id="JSUH01000014">
    <property type="protein sequence ID" value="KHD96659.1"/>
    <property type="molecule type" value="Genomic_DNA"/>
</dbReference>
<feature type="region of interest" description="Disordered" evidence="2">
    <location>
        <begin position="75"/>
        <end position="98"/>
    </location>
</feature>
<name>A0A0A6VSC5_KOCRO</name>
<feature type="region of interest" description="Disordered" evidence="2">
    <location>
        <begin position="274"/>
        <end position="296"/>
    </location>
</feature>
<evidence type="ECO:0000256" key="2">
    <source>
        <dbReference type="SAM" id="MobiDB-lite"/>
    </source>
</evidence>
<evidence type="ECO:0000313" key="3">
    <source>
        <dbReference type="EMBL" id="KHD96659.1"/>
    </source>
</evidence>
<reference evidence="3 4" key="1">
    <citation type="journal article" date="2003" name="Int. J. Syst. Evol. Microbiol.">
        <title>Kocuria polaris sp. nov., an orange-pigmented psychrophilic bacterium isolated from an Antarctic cyanobacterial mat sample.</title>
        <authorList>
            <person name="Reddy G.S."/>
            <person name="Prakash J.S."/>
            <person name="Prabahar V."/>
            <person name="Matsumoto G.I."/>
            <person name="Stackebrandt E."/>
            <person name="Shivaji S."/>
        </authorList>
    </citation>
    <scope>NUCLEOTIDE SEQUENCE [LARGE SCALE GENOMIC DNA]</scope>
    <source>
        <strain evidence="3 4">CMS 76or</strain>
    </source>
</reference>
<gene>
    <name evidence="3" type="ORF">GY22_14490</name>
</gene>
<accession>A0A0A6VSC5</accession>
<keyword evidence="1" id="KW-0175">Coiled coil</keyword>
<proteinExistence type="predicted"/>
<dbReference type="RefSeq" id="WP_035929176.1">
    <property type="nucleotide sequence ID" value="NZ_JSUH01000014.1"/>
</dbReference>
<keyword evidence="4" id="KW-1185">Reference proteome</keyword>
<evidence type="ECO:0000256" key="1">
    <source>
        <dbReference type="SAM" id="Coils"/>
    </source>
</evidence>
<comment type="caution">
    <text evidence="3">The sequence shown here is derived from an EMBL/GenBank/DDBJ whole genome shotgun (WGS) entry which is preliminary data.</text>
</comment>
<feature type="compositionally biased region" description="Low complexity" evidence="2">
    <location>
        <begin position="208"/>
        <end position="222"/>
    </location>
</feature>
<feature type="compositionally biased region" description="Pro residues" evidence="2">
    <location>
        <begin position="79"/>
        <end position="98"/>
    </location>
</feature>
<evidence type="ECO:0000313" key="4">
    <source>
        <dbReference type="Proteomes" id="UP000030466"/>
    </source>
</evidence>
<feature type="region of interest" description="Disordered" evidence="2">
    <location>
        <begin position="208"/>
        <end position="241"/>
    </location>
</feature>
<feature type="compositionally biased region" description="Low complexity" evidence="2">
    <location>
        <begin position="229"/>
        <end position="240"/>
    </location>
</feature>
<sequence length="1513" mass="161659">MLRAVPQARGELNVIKLGTLIAGGPAAVPTDRGVAGGEVLPGGQVPSAELTGSAGFQSRDSLDAAGRASLAAAIAEPQTPVPPPPVSPTAPNADVPPPGTDVVPAHVPEMASDAVAVAARRAGEAAAERQTAQGVAVPGAQAPTPVEVAAPTEDGAAAPAGSMSGKGEAVSAGKAPGPVVDLIMPEPPTELGPAAAARGGTVAAGARSSARAARELPPAEASVADARGAVTEPAAETAARAQEELAAELGSLPAPSPEIVALCERIRTAIRSNRPEDEDELLESDPTREAKDAGATVTGSVEAQAAQVTGPYDAMAQAPAGTPALKPTPVDAPSPAVLATGVDARAAAPDPIPPEQTSLDADVAATDQRIAESGIDTRVTREIPDGPFAEARAARGELGEAAQRTPQEIQAEQQQAIETAQADMAQLQLRAIAAMHASRTGTIDTVGSGQGTMVTSEEQTRGVVAARAQRIYDDAQRQVDALLEPLTRTAIARWEAGLNRLSQDFHDSLDRVKRWIDERHSGVGGQLLAVGDYITGLPDWVTDEYNRAEQQFGDGVCDLLLEISTDVNGVVAAAQALIRQARDDIDATFQAMEDEFPEWAAAERARFSGMLDGLSQRVTAAQTGFVDDVTQRAIQAVNEVHAETQARREEAGGLVGRVFAAIDEFIDDPVRAIINGLLRLAGIPPGDFWALVARIEQVASDIADDPVQFVNNLVAGLKLGFQQFFDHFGTHVLRGFWAWLFSELETPIAMPRDYSPRSLLTFALQVMGVTWPRIREILVRHVGPTAVEVVEAAWQLISVLIERGPEGLVELVEEQLKPESVVGMILDAAVEYLMETLIQQVVVRVIGMLNPVGAIAQAIELIYQICAWVFRNAARIFRFVEAVVNGMADVIAGNLSGLASAVERALATLIPPVIDFLAGLLHLEGLPEEVAGVIERLQTVVYAAMDRVIGFLAERAKALLARLGLGSEEAEGGSDDSELGTSVRFTAAGEGHRTWIERSGGDATLMVASEQMSIRKKIGQWRNQLPFQDDDKRTEEAAGTLDRLEGMLTAMDADADALAREFEEANRDPTNDKQLPSDDSLEARQSALASLLQEAFKLFEEKGPDELLRDIEAHIQGHGSAFAELAESQWRSVLTGPRRAPDGTTPIWDMSVVSTEGALAWLSRPATHQQLLPWFLVGGQQAPRSASSDAFMGYAFESNSPDPAHTVRPEFLRVLGSDTVAQMKIAAARNITPEDNNALLERIRTMSYTASGGPWGTFVGIPDNVIHAFVKTAIVRASGIIPFLRALVSPGNSNGVTLKDFSTVWNDSPPAKDYAKSRFRGRNVHEWIPTDFIPRVLEVAASAASAGNIRDGLRWITAQNTLRSPTRWVLHHPSVLPHDIDAEGGPTFKVVLSGHVGSFREKKGGKWVPAGFIDMQDFHNWLRNEFNAHHGLGPLGYIRHLQAQLPARVWDGRVDKIPASLLSHPVGMHYRIDDKNYRSLTIGELAALQRANWDEIQKNFVAAYDATEEEGRS</sequence>
<dbReference type="OrthoDB" id="4317910at2"/>
<dbReference type="Proteomes" id="UP000030466">
    <property type="component" value="Unassembled WGS sequence"/>
</dbReference>
<organism evidence="3 4">
    <name type="scientific">Kocuria rosea subsp. polaris</name>
    <dbReference type="NCBI Taxonomy" id="136273"/>
    <lineage>
        <taxon>Bacteria</taxon>
        <taxon>Bacillati</taxon>
        <taxon>Actinomycetota</taxon>
        <taxon>Actinomycetes</taxon>
        <taxon>Micrococcales</taxon>
        <taxon>Micrococcaceae</taxon>
        <taxon>Kocuria</taxon>
    </lineage>
</organism>
<protein>
    <submittedName>
        <fullName evidence="3">Uncharacterized protein</fullName>
    </submittedName>
</protein>